<evidence type="ECO:0000313" key="2">
    <source>
        <dbReference type="EMBL" id="PIR86524.1"/>
    </source>
</evidence>
<sequence length="116" mass="12706">MSDIGGMIRLGKRVFNKRENEMANKEVKMYCEHCGFACTFHHENGVMCTFCKNAMVVFDSSKHEQKGKLAWAKGLEKNGTGEVGSLSLLVDESGSDAKGKAEAPEGHSATLLDHTR</sequence>
<dbReference type="AlphaFoldDB" id="A0A2H0UJE8"/>
<name>A0A2H0UJE8_9BACT</name>
<evidence type="ECO:0000256" key="1">
    <source>
        <dbReference type="SAM" id="MobiDB-lite"/>
    </source>
</evidence>
<feature type="region of interest" description="Disordered" evidence="1">
    <location>
        <begin position="94"/>
        <end position="116"/>
    </location>
</feature>
<protein>
    <submittedName>
        <fullName evidence="2">Uncharacterized protein</fullName>
    </submittedName>
</protein>
<feature type="compositionally biased region" description="Basic and acidic residues" evidence="1">
    <location>
        <begin position="95"/>
        <end position="105"/>
    </location>
</feature>
<dbReference type="EMBL" id="PFBF01000005">
    <property type="protein sequence ID" value="PIR86524.1"/>
    <property type="molecule type" value="Genomic_DNA"/>
</dbReference>
<gene>
    <name evidence="2" type="ORF">COU13_00415</name>
</gene>
<reference evidence="3" key="1">
    <citation type="submission" date="2017-09" db="EMBL/GenBank/DDBJ databases">
        <title>Depth-based differentiation of microbial function through sediment-hosted aquifers and enrichment of novel symbionts in the deep terrestrial subsurface.</title>
        <authorList>
            <person name="Probst A.J."/>
            <person name="Ladd B."/>
            <person name="Jarett J.K."/>
            <person name="Geller-Mcgrath D.E."/>
            <person name="Sieber C.M.K."/>
            <person name="Emerson J.B."/>
            <person name="Anantharaman K."/>
            <person name="Thomas B.C."/>
            <person name="Malmstrom R."/>
            <person name="Stieglmeier M."/>
            <person name="Klingl A."/>
            <person name="Woyke T."/>
            <person name="Ryan C.M."/>
            <person name="Banfield J.F."/>
        </authorList>
    </citation>
    <scope>NUCLEOTIDE SEQUENCE [LARGE SCALE GENOMIC DNA]</scope>
</reference>
<evidence type="ECO:0000313" key="3">
    <source>
        <dbReference type="Proteomes" id="UP000230706"/>
    </source>
</evidence>
<organism evidence="2 3">
    <name type="scientific">Candidatus Kaiserbacteria bacterium CG10_big_fil_rev_8_21_14_0_10_43_70</name>
    <dbReference type="NCBI Taxonomy" id="1974605"/>
    <lineage>
        <taxon>Bacteria</taxon>
        <taxon>Candidatus Kaiseribacteriota</taxon>
    </lineage>
</organism>
<proteinExistence type="predicted"/>
<accession>A0A2H0UJE8</accession>
<comment type="caution">
    <text evidence="2">The sequence shown here is derived from an EMBL/GenBank/DDBJ whole genome shotgun (WGS) entry which is preliminary data.</text>
</comment>
<dbReference type="Proteomes" id="UP000230706">
    <property type="component" value="Unassembled WGS sequence"/>
</dbReference>